<dbReference type="InterPro" id="IPR050517">
    <property type="entry name" value="DDR_Repair_Kinase"/>
</dbReference>
<dbReference type="InterPro" id="IPR011009">
    <property type="entry name" value="Kinase-like_dom_sf"/>
</dbReference>
<dbReference type="SUPFAM" id="SSF48371">
    <property type="entry name" value="ARM repeat"/>
    <property type="match status" value="1"/>
</dbReference>
<dbReference type="GO" id="GO:0031932">
    <property type="term" value="C:TORC2 complex"/>
    <property type="evidence" value="ECO:0007669"/>
    <property type="project" value="TreeGrafter"/>
</dbReference>
<dbReference type="PANTHER" id="PTHR11139:SF119">
    <property type="entry name" value="SERINE_THREONINE-PROTEIN KINASE SMG1"/>
    <property type="match status" value="1"/>
</dbReference>
<dbReference type="GO" id="GO:0000184">
    <property type="term" value="P:nuclear-transcribed mRNA catabolic process, nonsense-mediated decay"/>
    <property type="evidence" value="ECO:0007669"/>
    <property type="project" value="InterPro"/>
</dbReference>
<dbReference type="GO" id="GO:0031931">
    <property type="term" value="C:TORC1 complex"/>
    <property type="evidence" value="ECO:0007669"/>
    <property type="project" value="TreeGrafter"/>
</dbReference>
<dbReference type="PROSITE" id="PS50290">
    <property type="entry name" value="PI3_4_KINASE_3"/>
    <property type="match status" value="1"/>
</dbReference>
<feature type="compositionally biased region" description="Acidic residues" evidence="1">
    <location>
        <begin position="1540"/>
        <end position="1560"/>
    </location>
</feature>
<gene>
    <name evidence="4" type="ORF">NQ314_010760</name>
</gene>
<evidence type="ECO:0000256" key="1">
    <source>
        <dbReference type="SAM" id="MobiDB-lite"/>
    </source>
</evidence>
<sequence>MVPLSTYLKNNLLHLFSGGYRGKFYEPEKKSDIKLNLPEDTRISKLLRRLNIETDQDNSLVISKKLLEVLLLPDNAHYVRKAFHILGESMFEILHVSPGPLAKQQAARALGRMGYIMAQENDFERYQHWLFTKMNNTYEEIQILLIKSFKETFTLEEKKPVLESHIENLINNLVVAIETTENAEVFKSILDVLVTVVEMYPSEFYEQFRDTIDLFLSKTFLEDITNYATQLNETGEISTLDHVTVLILAMNTVLKCLDTTFHPSNNKNVKTEFIHTGLSRIVKTVIDALESYVPDNLTIAGNDCISILLGFLDNKPQSLSNLIYKLIDLEISMINDLSDSTIISLLLMISKVIKELSANLPIELIEKLIGPKSDIVKLRYSPFKNLQDSVIFPSVEPFTQNNPFVDNKIECPADSTELTALVLLRCLSQLANASSIIVMWALKPSILELVGVNLKPHDSLLSSTAPSLQYCLLYLLYSHCKCYNHFISSSSLVSDKHELPNKLNRFALTEGLNINDVPNTSPNSENFAIILDVLYKTLGTETSFEVTMLLLQWFNDILVNSENYLENMYVSEKFLKTVEVLVKCGYHFNTKVALAVCDNLDKLLCNKQLSWSNIFLSSITDLCKLHMNSNKVLLRECYSKLSSNIPWDIAIVELNKMNSIYNIKHKSTNLKDYNDYMVYLAQHLHLNGTIDGEMYPLQFKTFVNYLLKNQLLQDDNWMEDLFTCCWAVESDSQMNMELFYDLAVSSRQVLNNWTTLEAAQFCVNYKLRTPLGKPNETFTKIEGALNELGNELITLKKSGGKVDNFKTDGNRVRLLLMFVEHLEKCIYNASEGCAMAMPPATKVVRSFFIANTNTCNEWFSRIRMVVMHTALHCGDVNIALRHGQCLLKDFVSIRKTNSVEFERVAMFVTLALLHLKETEALFGLYAWCKANTGKRFTWIKCAAEQASKKYELAVEGYKKILLDMQLFVETNKDDESKSDSVEDNRKLDADIQNFVTDQIIVCYKELSNWIDLFEWHNKQVAVNLENGRKYRFNTTDWECNKILCNMESDQTFNELSTWSYKNEEQCWSVYENLSTTETNLYNIAINLASKQDEDCVIKLDENISAIRESIQDFINLSPSEFLQNYTLLQYVANGLKHIALDNLAHTVFLVSENFENEIHKIDSCKVSEINVWGVDTARAVSEVIKLSYSYEENHHHTFNLCAAASTAISKYAELFGIMELRKISSKILLKLANWLQTNENISLTEMVSPLGKLIMVLPEIGMVENVASNIIPMNEMAIGKLLQFSVHHCGTLAKSWNAFGTWCYRWGRKIVDHSSDIKNNLSEEHCMEIKKLLPSETSEDDLTKIFLILSQTRSVIDEEDIDSNDINTSEMIQNQLQCVGVLRNATEEELQNLVQIWRSTQKRIYHYYALSAEAYFKYLHLVLNSENITKSTECNTITITLRLLRLIVKYALELQNILEDGLQTTPTQPWKVIIPQLFSRLNHPECYVRHRVSDLLCRVAEDAPHLITFPAVVGALEGGLKFDFSEITLPKDCLSQNNESNDDNELNEDDDNNYDSDNEESTNTLQTCFKTMVDTLSKQDPETIAQVQTLVKELRRITLLWDELWLGTLAQHQSEISKRQQQLEYEIEKVNENASLNKEEKASLVVEKHRIIIKPIIFILEQLLDVTSVEAETPHEKQFQEKYLEDIKDQKFHKRASYSLKMQDISPVLYLIKNTVIAMPGLATTAKKNITISHVSNIVSILPTKTKPKKLVFYGSDGQTYTYLFKGLEDLHLDERIMQFLSIANTMMAQNADPTGQNLYRARHYSVIPLGPRSGLISWVDGTTPAFALYKRWQQRGNGQTKH</sequence>
<dbReference type="InterPro" id="IPR014009">
    <property type="entry name" value="PIK_FAT"/>
</dbReference>
<evidence type="ECO:0000259" key="2">
    <source>
        <dbReference type="PROSITE" id="PS50290"/>
    </source>
</evidence>
<dbReference type="GO" id="GO:0031929">
    <property type="term" value="P:TOR signaling"/>
    <property type="evidence" value="ECO:0007669"/>
    <property type="project" value="TreeGrafter"/>
</dbReference>
<dbReference type="GO" id="GO:0005634">
    <property type="term" value="C:nucleus"/>
    <property type="evidence" value="ECO:0007669"/>
    <property type="project" value="TreeGrafter"/>
</dbReference>
<dbReference type="SMART" id="SM01345">
    <property type="entry name" value="Rapamycin_bind"/>
    <property type="match status" value="1"/>
</dbReference>
<dbReference type="Pfam" id="PF00454">
    <property type="entry name" value="PI3_PI4_kinase"/>
    <property type="match status" value="1"/>
</dbReference>
<name>A0AAV8XMW4_9CUCU</name>
<dbReference type="PROSITE" id="PS51189">
    <property type="entry name" value="FAT"/>
    <property type="match status" value="1"/>
</dbReference>
<dbReference type="Proteomes" id="UP001162156">
    <property type="component" value="Unassembled WGS sequence"/>
</dbReference>
<dbReference type="InterPro" id="IPR000403">
    <property type="entry name" value="PI3/4_kinase_cat_dom"/>
</dbReference>
<feature type="domain" description="PI3K/PI4K catalytic" evidence="2">
    <location>
        <begin position="1735"/>
        <end position="1843"/>
    </location>
</feature>
<dbReference type="GO" id="GO:0016242">
    <property type="term" value="P:negative regulation of macroautophagy"/>
    <property type="evidence" value="ECO:0007669"/>
    <property type="project" value="TreeGrafter"/>
</dbReference>
<proteinExistence type="predicted"/>
<protein>
    <recommendedName>
        <fullName evidence="6">Non-specific serine/threonine protein kinase</fullName>
    </recommendedName>
</protein>
<evidence type="ECO:0000259" key="3">
    <source>
        <dbReference type="PROSITE" id="PS51189"/>
    </source>
</evidence>
<dbReference type="SUPFAM" id="SSF56112">
    <property type="entry name" value="Protein kinase-like (PK-like)"/>
    <property type="match status" value="1"/>
</dbReference>
<evidence type="ECO:0008006" key="6">
    <source>
        <dbReference type="Google" id="ProtNLM"/>
    </source>
</evidence>
<feature type="domain" description="FAT" evidence="3">
    <location>
        <begin position="1173"/>
        <end position="1517"/>
    </location>
</feature>
<evidence type="ECO:0000313" key="5">
    <source>
        <dbReference type="Proteomes" id="UP001162156"/>
    </source>
</evidence>
<dbReference type="GO" id="GO:0005737">
    <property type="term" value="C:cytoplasm"/>
    <property type="evidence" value="ECO:0007669"/>
    <property type="project" value="TreeGrafter"/>
</dbReference>
<reference evidence="4" key="1">
    <citation type="journal article" date="2023" name="Insect Mol. Biol.">
        <title>Genome sequencing provides insights into the evolution of gene families encoding plant cell wall-degrading enzymes in longhorned beetles.</title>
        <authorList>
            <person name="Shin N.R."/>
            <person name="Okamura Y."/>
            <person name="Kirsch R."/>
            <person name="Pauchet Y."/>
        </authorList>
    </citation>
    <scope>NUCLEOTIDE SEQUENCE</scope>
    <source>
        <strain evidence="4">RBIC_L_NR</strain>
    </source>
</reference>
<organism evidence="4 5">
    <name type="scientific">Rhamnusium bicolor</name>
    <dbReference type="NCBI Taxonomy" id="1586634"/>
    <lineage>
        <taxon>Eukaryota</taxon>
        <taxon>Metazoa</taxon>
        <taxon>Ecdysozoa</taxon>
        <taxon>Arthropoda</taxon>
        <taxon>Hexapoda</taxon>
        <taxon>Insecta</taxon>
        <taxon>Pterygota</taxon>
        <taxon>Neoptera</taxon>
        <taxon>Endopterygota</taxon>
        <taxon>Coleoptera</taxon>
        <taxon>Polyphaga</taxon>
        <taxon>Cucujiformia</taxon>
        <taxon>Chrysomeloidea</taxon>
        <taxon>Cerambycidae</taxon>
        <taxon>Lepturinae</taxon>
        <taxon>Rhagiini</taxon>
        <taxon>Rhamnusium</taxon>
    </lineage>
</organism>
<dbReference type="EMBL" id="JANEYF010003008">
    <property type="protein sequence ID" value="KAJ8940266.1"/>
    <property type="molecule type" value="Genomic_DNA"/>
</dbReference>
<dbReference type="InterPro" id="IPR016024">
    <property type="entry name" value="ARM-type_fold"/>
</dbReference>
<feature type="region of interest" description="Disordered" evidence="1">
    <location>
        <begin position="1533"/>
        <end position="1561"/>
    </location>
</feature>
<dbReference type="PANTHER" id="PTHR11139">
    <property type="entry name" value="ATAXIA TELANGIECTASIA MUTATED ATM -RELATED"/>
    <property type="match status" value="1"/>
</dbReference>
<accession>A0AAV8XMW4</accession>
<dbReference type="InterPro" id="IPR031559">
    <property type="entry name" value="SMG1"/>
</dbReference>
<evidence type="ECO:0000313" key="4">
    <source>
        <dbReference type="EMBL" id="KAJ8940266.1"/>
    </source>
</evidence>
<keyword evidence="5" id="KW-1185">Reference proteome</keyword>
<dbReference type="Pfam" id="PF15785">
    <property type="entry name" value="SMG1"/>
    <property type="match status" value="1"/>
</dbReference>
<dbReference type="Gene3D" id="3.30.1010.10">
    <property type="entry name" value="Phosphatidylinositol 3-kinase Catalytic Subunit, Chain A, domain 4"/>
    <property type="match status" value="1"/>
</dbReference>
<dbReference type="GO" id="GO:0004674">
    <property type="term" value="F:protein serine/threonine kinase activity"/>
    <property type="evidence" value="ECO:0007669"/>
    <property type="project" value="InterPro"/>
</dbReference>
<comment type="caution">
    <text evidence="4">The sequence shown here is derived from an EMBL/GenBank/DDBJ whole genome shotgun (WGS) entry which is preliminary data.</text>
</comment>